<organism evidence="4 5">
    <name type="scientific">Streptomyces evansiae</name>
    <dbReference type="NCBI Taxonomy" id="3075535"/>
    <lineage>
        <taxon>Bacteria</taxon>
        <taxon>Bacillati</taxon>
        <taxon>Actinomycetota</taxon>
        <taxon>Actinomycetes</taxon>
        <taxon>Kitasatosporales</taxon>
        <taxon>Streptomycetaceae</taxon>
        <taxon>Streptomyces</taxon>
    </lineage>
</organism>
<dbReference type="Pfam" id="PF13561">
    <property type="entry name" value="adh_short_C2"/>
    <property type="match status" value="1"/>
</dbReference>
<evidence type="ECO:0000259" key="3">
    <source>
        <dbReference type="SMART" id="SM00822"/>
    </source>
</evidence>
<dbReference type="Gene3D" id="3.40.50.720">
    <property type="entry name" value="NAD(P)-binding Rossmann-like Domain"/>
    <property type="match status" value="1"/>
</dbReference>
<dbReference type="GO" id="GO:0016491">
    <property type="term" value="F:oxidoreductase activity"/>
    <property type="evidence" value="ECO:0007669"/>
    <property type="project" value="UniProtKB-KW"/>
</dbReference>
<dbReference type="Proteomes" id="UP001183607">
    <property type="component" value="Unassembled WGS sequence"/>
</dbReference>
<dbReference type="PRINTS" id="PR00081">
    <property type="entry name" value="GDHRDH"/>
</dbReference>
<dbReference type="PANTHER" id="PTHR43639:SF1">
    <property type="entry name" value="SHORT-CHAIN DEHYDROGENASE_REDUCTASE FAMILY PROTEIN"/>
    <property type="match status" value="1"/>
</dbReference>
<dbReference type="FunFam" id="3.40.50.720:FF:000084">
    <property type="entry name" value="Short-chain dehydrogenase reductase"/>
    <property type="match status" value="1"/>
</dbReference>
<evidence type="ECO:0000256" key="2">
    <source>
        <dbReference type="ARBA" id="ARBA00023002"/>
    </source>
</evidence>
<evidence type="ECO:0000256" key="1">
    <source>
        <dbReference type="ARBA" id="ARBA00006484"/>
    </source>
</evidence>
<feature type="domain" description="Ketoreductase" evidence="3">
    <location>
        <begin position="8"/>
        <end position="173"/>
    </location>
</feature>
<protein>
    <submittedName>
        <fullName evidence="4">SDR family oxidoreductase</fullName>
    </submittedName>
</protein>
<dbReference type="PANTHER" id="PTHR43639">
    <property type="entry name" value="OXIDOREDUCTASE, SHORT-CHAIN DEHYDROGENASE/REDUCTASE FAMILY (AFU_ORTHOLOGUE AFUA_5G02870)"/>
    <property type="match status" value="1"/>
</dbReference>
<name>A0ABD5EE79_9ACTN</name>
<dbReference type="InterPro" id="IPR057326">
    <property type="entry name" value="KR_dom"/>
</dbReference>
<accession>A0ABD5EE79</accession>
<keyword evidence="2" id="KW-0560">Oxidoreductase</keyword>
<reference evidence="5" key="1">
    <citation type="submission" date="2023-07" db="EMBL/GenBank/DDBJ databases">
        <title>30 novel species of actinomycetes from the DSMZ collection.</title>
        <authorList>
            <person name="Nouioui I."/>
        </authorList>
    </citation>
    <scope>NUCLEOTIDE SEQUENCE [LARGE SCALE GENOMIC DNA]</scope>
    <source>
        <strain evidence="5">DSM 41982</strain>
    </source>
</reference>
<evidence type="ECO:0000313" key="5">
    <source>
        <dbReference type="Proteomes" id="UP001183607"/>
    </source>
</evidence>
<comment type="caution">
    <text evidence="4">The sequence shown here is derived from an EMBL/GenBank/DDBJ whole genome shotgun (WGS) entry which is preliminary data.</text>
</comment>
<dbReference type="InterPro" id="IPR002347">
    <property type="entry name" value="SDR_fam"/>
</dbReference>
<proteinExistence type="inferred from homology"/>
<dbReference type="PRINTS" id="PR00080">
    <property type="entry name" value="SDRFAMILY"/>
</dbReference>
<dbReference type="AlphaFoldDB" id="A0ABD5EE79"/>
<dbReference type="RefSeq" id="WP_093853013.1">
    <property type="nucleotide sequence ID" value="NZ_JAVRER010000117.1"/>
</dbReference>
<dbReference type="EMBL" id="JAVRER010000117">
    <property type="protein sequence ID" value="MDT0419761.1"/>
    <property type="molecule type" value="Genomic_DNA"/>
</dbReference>
<comment type="similarity">
    <text evidence="1">Belongs to the short-chain dehydrogenases/reductases (SDR) family.</text>
</comment>
<dbReference type="SMART" id="SM00822">
    <property type="entry name" value="PKS_KR"/>
    <property type="match status" value="1"/>
</dbReference>
<evidence type="ECO:0000313" key="4">
    <source>
        <dbReference type="EMBL" id="MDT0419761.1"/>
    </source>
</evidence>
<gene>
    <name evidence="4" type="ORF">RM574_30250</name>
</gene>
<dbReference type="SUPFAM" id="SSF51735">
    <property type="entry name" value="NAD(P)-binding Rossmann-fold domains"/>
    <property type="match status" value="1"/>
</dbReference>
<dbReference type="InterPro" id="IPR036291">
    <property type="entry name" value="NAD(P)-bd_dom_sf"/>
</dbReference>
<sequence>MSSDNTGRTAVVTGASKGIGAGIAKALAESGAAVVVNYRTDAEGAERVVAEITAKGGRALAVRADVAQGEEEVRELFARARAAYGPVDILVNNAGVVAFGPLTELTEEEFHRETTTNMLAPMLTTKALAAQEDVTAASVVNVSTGGTLSHPAYASLYVATKSALEAYTIIAAKELGPRGIRVNAVQPGASDTEGTRAAGYVGSELEARAIAATPLGRSGTPGDYGPLVAFLASEDARWITGALVLASGGSR</sequence>